<keyword evidence="2" id="KW-1185">Reference proteome</keyword>
<gene>
    <name evidence="1" type="ORF">CY34DRAFT_749130</name>
</gene>
<evidence type="ECO:0000313" key="1">
    <source>
        <dbReference type="EMBL" id="KIK42869.1"/>
    </source>
</evidence>
<accession>A0A0D0AYL0</accession>
<dbReference type="InParanoid" id="A0A0D0AYL0"/>
<sequence length="128" mass="14701">MCSLQVIQLEDSNHSPFIFPVVFPFDQSFILSHQSPKSHRFHPQSPEIPLSFMLSLALVLGHPRKSPCFWPPPPPPFSSSSTYLFTEPNSPEWLPSYTRLSPGISWRQCPVLFLCSIHTHHVLMFSVW</sequence>
<reference evidence="2" key="2">
    <citation type="submission" date="2015-01" db="EMBL/GenBank/DDBJ databases">
        <title>Evolutionary Origins and Diversification of the Mycorrhizal Mutualists.</title>
        <authorList>
            <consortium name="DOE Joint Genome Institute"/>
            <consortium name="Mycorrhizal Genomics Consortium"/>
            <person name="Kohler A."/>
            <person name="Kuo A."/>
            <person name="Nagy L.G."/>
            <person name="Floudas D."/>
            <person name="Copeland A."/>
            <person name="Barry K.W."/>
            <person name="Cichocki N."/>
            <person name="Veneault-Fourrey C."/>
            <person name="LaButti K."/>
            <person name="Lindquist E.A."/>
            <person name="Lipzen A."/>
            <person name="Lundell T."/>
            <person name="Morin E."/>
            <person name="Murat C."/>
            <person name="Riley R."/>
            <person name="Ohm R."/>
            <person name="Sun H."/>
            <person name="Tunlid A."/>
            <person name="Henrissat B."/>
            <person name="Grigoriev I.V."/>
            <person name="Hibbett D.S."/>
            <person name="Martin F."/>
        </authorList>
    </citation>
    <scope>NUCLEOTIDE SEQUENCE [LARGE SCALE GENOMIC DNA]</scope>
    <source>
        <strain evidence="2">UH-Slu-Lm8-n1</strain>
    </source>
</reference>
<reference evidence="1 2" key="1">
    <citation type="submission" date="2014-04" db="EMBL/GenBank/DDBJ databases">
        <authorList>
            <consortium name="DOE Joint Genome Institute"/>
            <person name="Kuo A."/>
            <person name="Ruytinx J."/>
            <person name="Rineau F."/>
            <person name="Colpaert J."/>
            <person name="Kohler A."/>
            <person name="Nagy L.G."/>
            <person name="Floudas D."/>
            <person name="Copeland A."/>
            <person name="Barry K.W."/>
            <person name="Cichocki N."/>
            <person name="Veneault-Fourrey C."/>
            <person name="LaButti K."/>
            <person name="Lindquist E.A."/>
            <person name="Lipzen A."/>
            <person name="Lundell T."/>
            <person name="Morin E."/>
            <person name="Murat C."/>
            <person name="Sun H."/>
            <person name="Tunlid A."/>
            <person name="Henrissat B."/>
            <person name="Grigoriev I.V."/>
            <person name="Hibbett D.S."/>
            <person name="Martin F."/>
            <person name="Nordberg H.P."/>
            <person name="Cantor M.N."/>
            <person name="Hua S.X."/>
        </authorList>
    </citation>
    <scope>NUCLEOTIDE SEQUENCE [LARGE SCALE GENOMIC DNA]</scope>
    <source>
        <strain evidence="1 2">UH-Slu-Lm8-n1</strain>
    </source>
</reference>
<evidence type="ECO:0000313" key="2">
    <source>
        <dbReference type="Proteomes" id="UP000054485"/>
    </source>
</evidence>
<dbReference type="EMBL" id="KN835227">
    <property type="protein sequence ID" value="KIK42869.1"/>
    <property type="molecule type" value="Genomic_DNA"/>
</dbReference>
<organism evidence="1 2">
    <name type="scientific">Suillus luteus UH-Slu-Lm8-n1</name>
    <dbReference type="NCBI Taxonomy" id="930992"/>
    <lineage>
        <taxon>Eukaryota</taxon>
        <taxon>Fungi</taxon>
        <taxon>Dikarya</taxon>
        <taxon>Basidiomycota</taxon>
        <taxon>Agaricomycotina</taxon>
        <taxon>Agaricomycetes</taxon>
        <taxon>Agaricomycetidae</taxon>
        <taxon>Boletales</taxon>
        <taxon>Suillineae</taxon>
        <taxon>Suillaceae</taxon>
        <taxon>Suillus</taxon>
    </lineage>
</organism>
<proteinExistence type="predicted"/>
<dbReference type="AlphaFoldDB" id="A0A0D0AYL0"/>
<dbReference type="HOGENOM" id="CLU_1961043_0_0_1"/>
<name>A0A0D0AYL0_9AGAM</name>
<dbReference type="Proteomes" id="UP000054485">
    <property type="component" value="Unassembled WGS sequence"/>
</dbReference>
<protein>
    <submittedName>
        <fullName evidence="1">Uncharacterized protein</fullName>
    </submittedName>
</protein>